<dbReference type="InterPro" id="IPR036271">
    <property type="entry name" value="Tet_transcr_reg_TetR-rel_C_sf"/>
</dbReference>
<organism evidence="1 2">
    <name type="scientific">Microbacterium invictum</name>
    <dbReference type="NCBI Taxonomy" id="515415"/>
    <lineage>
        <taxon>Bacteria</taxon>
        <taxon>Bacillati</taxon>
        <taxon>Actinomycetota</taxon>
        <taxon>Actinomycetes</taxon>
        <taxon>Micrococcales</taxon>
        <taxon>Microbacteriaceae</taxon>
        <taxon>Microbacterium</taxon>
    </lineage>
</organism>
<comment type="caution">
    <text evidence="1">The sequence shown here is derived from an EMBL/GenBank/DDBJ whole genome shotgun (WGS) entry which is preliminary data.</text>
</comment>
<dbReference type="InterPro" id="IPR009057">
    <property type="entry name" value="Homeodomain-like_sf"/>
</dbReference>
<keyword evidence="2" id="KW-1185">Reference proteome</keyword>
<proteinExistence type="predicted"/>
<name>A0AA40SLE6_9MICO</name>
<dbReference type="Proteomes" id="UP000549113">
    <property type="component" value="Unassembled WGS sequence"/>
</dbReference>
<dbReference type="SUPFAM" id="SSF46689">
    <property type="entry name" value="Homeodomain-like"/>
    <property type="match status" value="1"/>
</dbReference>
<gene>
    <name evidence="1" type="ORF">BKA10_000179</name>
</gene>
<protein>
    <submittedName>
        <fullName evidence="1">AcrR family transcriptional regulator</fullName>
    </submittedName>
</protein>
<evidence type="ECO:0000313" key="1">
    <source>
        <dbReference type="EMBL" id="MBB4138385.1"/>
    </source>
</evidence>
<dbReference type="SUPFAM" id="SSF48498">
    <property type="entry name" value="Tetracyclin repressor-like, C-terminal domain"/>
    <property type="match status" value="1"/>
</dbReference>
<sequence>MATRPEPPRRGRGSRAGLDLDRIIAAAHGMDPETLTMQSLADALGVDRKALNHHVTDRQSLFELLALDAFRRRFGDAEVTLGTTWQDACRAYAHGMVESLLDIGAWSEHFRFTSQRDLTLVGPAEAVAERMLAAGYEPVTVSRSMHLLATICTGFARDALNGRRTGGHPQIEELRRALDDARGEYDALRRLVDARVDNFGHEQLDFDLDAFITAIERLPH</sequence>
<dbReference type="AlphaFoldDB" id="A0AA40SLE6"/>
<dbReference type="Gene3D" id="1.10.10.60">
    <property type="entry name" value="Homeodomain-like"/>
    <property type="match status" value="1"/>
</dbReference>
<evidence type="ECO:0000313" key="2">
    <source>
        <dbReference type="Proteomes" id="UP000549113"/>
    </source>
</evidence>
<reference evidence="1 2" key="1">
    <citation type="submission" date="2020-08" db="EMBL/GenBank/DDBJ databases">
        <title>Sequencing the genomes of 1000 actinobacteria strains.</title>
        <authorList>
            <person name="Klenk H.-P."/>
        </authorList>
    </citation>
    <scope>NUCLEOTIDE SEQUENCE [LARGE SCALE GENOMIC DNA]</scope>
    <source>
        <strain evidence="1 2">DSM 19600</strain>
    </source>
</reference>
<dbReference type="Gene3D" id="1.10.357.10">
    <property type="entry name" value="Tetracycline Repressor, domain 2"/>
    <property type="match status" value="1"/>
</dbReference>
<dbReference type="RefSeq" id="WP_183498099.1">
    <property type="nucleotide sequence ID" value="NZ_BAABCO010000003.1"/>
</dbReference>
<accession>A0AA40SLE6</accession>
<dbReference type="EMBL" id="JACIFH010000001">
    <property type="protein sequence ID" value="MBB4138385.1"/>
    <property type="molecule type" value="Genomic_DNA"/>
</dbReference>